<organism evidence="1 2">
    <name type="scientific">Alistipes senegalensis JC50</name>
    <dbReference type="NCBI Taxonomy" id="1033732"/>
    <lineage>
        <taxon>Bacteria</taxon>
        <taxon>Pseudomonadati</taxon>
        <taxon>Bacteroidota</taxon>
        <taxon>Bacteroidia</taxon>
        <taxon>Bacteroidales</taxon>
        <taxon>Rikenellaceae</taxon>
        <taxon>Alistipes</taxon>
    </lineage>
</organism>
<dbReference type="EMBL" id="CP102252">
    <property type="protein sequence ID" value="UWN66181.1"/>
    <property type="molecule type" value="Genomic_DNA"/>
</dbReference>
<keyword evidence="2" id="KW-1185">Reference proteome</keyword>
<accession>A0ABY5V9I9</accession>
<gene>
    <name evidence="1" type="ORF">NQ519_04930</name>
</gene>
<dbReference type="Proteomes" id="UP001058267">
    <property type="component" value="Chromosome"/>
</dbReference>
<name>A0ABY5V9I9_9BACT</name>
<dbReference type="RefSeq" id="WP_147513247.1">
    <property type="nucleotide sequence ID" value="NZ_CP102252.1"/>
</dbReference>
<proteinExistence type="predicted"/>
<evidence type="ECO:0000313" key="2">
    <source>
        <dbReference type="Proteomes" id="UP001058267"/>
    </source>
</evidence>
<sequence length="91" mass="10184">MKNTTTSAATMPQLFIDRELGEMLLQLQEIRKRFDAYLDTHDDPKKFTPCEAAFEVEGDLANAMIGVTKMIACRMADELFDGQHEADAPAC</sequence>
<evidence type="ECO:0000313" key="1">
    <source>
        <dbReference type="EMBL" id="UWN66181.1"/>
    </source>
</evidence>
<protein>
    <submittedName>
        <fullName evidence="1">Uncharacterized protein</fullName>
    </submittedName>
</protein>
<reference evidence="1" key="1">
    <citation type="journal article" date="2022" name="Cell">
        <title>Design, construction, and in vivo augmentation of a complex gut microbiome.</title>
        <authorList>
            <person name="Cheng A.G."/>
            <person name="Ho P.Y."/>
            <person name="Aranda-Diaz A."/>
            <person name="Jain S."/>
            <person name="Yu F.B."/>
            <person name="Meng X."/>
            <person name="Wang M."/>
            <person name="Iakiviak M."/>
            <person name="Nagashima K."/>
            <person name="Zhao A."/>
            <person name="Murugkar P."/>
            <person name="Patil A."/>
            <person name="Atabakhsh K."/>
            <person name="Weakley A."/>
            <person name="Yan J."/>
            <person name="Brumbaugh A.R."/>
            <person name="Higginbottom S."/>
            <person name="Dimas A."/>
            <person name="Shiver A.L."/>
            <person name="Deutschbauer A."/>
            <person name="Neff N."/>
            <person name="Sonnenburg J.L."/>
            <person name="Huang K.C."/>
            <person name="Fischbach M.A."/>
        </authorList>
    </citation>
    <scope>NUCLEOTIDE SEQUENCE</scope>
    <source>
        <strain evidence="1">JC50</strain>
    </source>
</reference>